<dbReference type="Pfam" id="PF14436">
    <property type="entry name" value="EndoU_bacteria"/>
    <property type="match status" value="1"/>
</dbReference>
<feature type="domain" description="Bacterial EndoU nuclease" evidence="3">
    <location>
        <begin position="249"/>
        <end position="386"/>
    </location>
</feature>
<comment type="caution">
    <text evidence="4">The sequence shown here is derived from an EMBL/GenBank/DDBJ whole genome shotgun (WGS) entry which is preliminary data.</text>
</comment>
<dbReference type="EMBL" id="JACIGK010000001">
    <property type="protein sequence ID" value="MBB4264621.1"/>
    <property type="molecule type" value="Genomic_DNA"/>
</dbReference>
<sequence length="397" mass="41740">MISRIRVPAPVTVGAAALVALGTLALRPAQAAVAIEGTFEARAACPAYQSFNDGTNPGDVALRPGTTYGAFEINQPNGGWVRLRVPGAAPLDRWVARECGVLAVTSPAGPDPTVSLAPALADAPLGATAPMDDPAMTGDDAADPAVPGDGLVPLMNNTVVAASPAEPFPWFFDRIDDGAEDRTPPPPVLGQVDFSVLRLCGDWGDTPTAADFRIFLEEHPGLRNTLVTTLSGSPDAGDEDLVGAWFDADGFRHVFCGEPDQRVESGWNLGGLHYMGRYAQAQLNGWAGLLTGGCSVIETAPPIYTQGVVFRAPDGTTGVKCINGYALGLTAPDMLHEITKATADARRRFGSSGQYACRRQILDDGHSYEAVFVIRDGAIVTFYPDATPDESLPYCQG</sequence>
<keyword evidence="2" id="KW-0732">Signal</keyword>
<evidence type="ECO:0000256" key="1">
    <source>
        <dbReference type="ARBA" id="ARBA00022801"/>
    </source>
</evidence>
<evidence type="ECO:0000256" key="2">
    <source>
        <dbReference type="SAM" id="SignalP"/>
    </source>
</evidence>
<name>A0A7W6W8P2_9PROT</name>
<organism evidence="4 5">
    <name type="scientific">Roseospira visakhapatnamensis</name>
    <dbReference type="NCBI Taxonomy" id="390880"/>
    <lineage>
        <taxon>Bacteria</taxon>
        <taxon>Pseudomonadati</taxon>
        <taxon>Pseudomonadota</taxon>
        <taxon>Alphaproteobacteria</taxon>
        <taxon>Rhodospirillales</taxon>
        <taxon>Rhodospirillaceae</taxon>
        <taxon>Roseospira</taxon>
    </lineage>
</organism>
<dbReference type="GO" id="GO:0016787">
    <property type="term" value="F:hydrolase activity"/>
    <property type="evidence" value="ECO:0007669"/>
    <property type="project" value="UniProtKB-KW"/>
</dbReference>
<gene>
    <name evidence="4" type="ORF">GGD89_000227</name>
</gene>
<evidence type="ECO:0000313" key="5">
    <source>
        <dbReference type="Proteomes" id="UP000554286"/>
    </source>
</evidence>
<dbReference type="AlphaFoldDB" id="A0A7W6W8P2"/>
<dbReference type="InterPro" id="IPR037227">
    <property type="entry name" value="EndoU-like"/>
</dbReference>
<keyword evidence="1" id="KW-0378">Hydrolase</keyword>
<evidence type="ECO:0000313" key="4">
    <source>
        <dbReference type="EMBL" id="MBB4264621.1"/>
    </source>
</evidence>
<proteinExistence type="predicted"/>
<dbReference type="RefSeq" id="WP_184042249.1">
    <property type="nucleotide sequence ID" value="NZ_JACIGK010000001.1"/>
</dbReference>
<protein>
    <recommendedName>
        <fullName evidence="3">Bacterial EndoU nuclease domain-containing protein</fullName>
    </recommendedName>
</protein>
<reference evidence="4 5" key="1">
    <citation type="submission" date="2020-08" db="EMBL/GenBank/DDBJ databases">
        <title>Genome sequencing of Purple Non-Sulfur Bacteria from various extreme environments.</title>
        <authorList>
            <person name="Mayer M."/>
        </authorList>
    </citation>
    <scope>NUCLEOTIDE SEQUENCE [LARGE SCALE GENOMIC DNA]</scope>
    <source>
        <strain evidence="4 5">JA131</strain>
    </source>
</reference>
<dbReference type="GO" id="GO:0004540">
    <property type="term" value="F:RNA nuclease activity"/>
    <property type="evidence" value="ECO:0007669"/>
    <property type="project" value="UniProtKB-ARBA"/>
</dbReference>
<dbReference type="Proteomes" id="UP000554286">
    <property type="component" value="Unassembled WGS sequence"/>
</dbReference>
<feature type="chain" id="PRO_5030617776" description="Bacterial EndoU nuclease domain-containing protein" evidence="2">
    <location>
        <begin position="32"/>
        <end position="397"/>
    </location>
</feature>
<keyword evidence="5" id="KW-1185">Reference proteome</keyword>
<dbReference type="GO" id="GO:0004519">
    <property type="term" value="F:endonuclease activity"/>
    <property type="evidence" value="ECO:0007669"/>
    <property type="project" value="InterPro"/>
</dbReference>
<dbReference type="SUPFAM" id="SSF142877">
    <property type="entry name" value="EndoU-like"/>
    <property type="match status" value="1"/>
</dbReference>
<dbReference type="InterPro" id="IPR029501">
    <property type="entry name" value="EndoU_bac"/>
</dbReference>
<evidence type="ECO:0000259" key="3">
    <source>
        <dbReference type="Pfam" id="PF14436"/>
    </source>
</evidence>
<feature type="signal peptide" evidence="2">
    <location>
        <begin position="1"/>
        <end position="31"/>
    </location>
</feature>
<accession>A0A7W6W8P2</accession>